<feature type="domain" description="Inosine/uridine-preferring nucleoside hydrolase" evidence="3">
    <location>
        <begin position="16"/>
        <end position="253"/>
    </location>
</feature>
<dbReference type="SUPFAM" id="SSF53590">
    <property type="entry name" value="Nucleoside hydrolase"/>
    <property type="match status" value="1"/>
</dbReference>
<keyword evidence="2" id="KW-0326">Glycosidase</keyword>
<dbReference type="InterPro" id="IPR023186">
    <property type="entry name" value="IUNH"/>
</dbReference>
<dbReference type="STRING" id="1121322.SAMN02745136_01947"/>
<keyword evidence="5" id="KW-1185">Reference proteome</keyword>
<dbReference type="GO" id="GO:0005829">
    <property type="term" value="C:cytosol"/>
    <property type="evidence" value="ECO:0007669"/>
    <property type="project" value="TreeGrafter"/>
</dbReference>
<dbReference type="AlphaFoldDB" id="A0A1M6QMP0"/>
<protein>
    <submittedName>
        <fullName evidence="4">Inosine-uridine preferring nucleoside hydrolase</fullName>
    </submittedName>
</protein>
<organism evidence="4 5">
    <name type="scientific">Anaerocolumna jejuensis DSM 15929</name>
    <dbReference type="NCBI Taxonomy" id="1121322"/>
    <lineage>
        <taxon>Bacteria</taxon>
        <taxon>Bacillati</taxon>
        <taxon>Bacillota</taxon>
        <taxon>Clostridia</taxon>
        <taxon>Lachnospirales</taxon>
        <taxon>Lachnospiraceae</taxon>
        <taxon>Anaerocolumna</taxon>
    </lineage>
</organism>
<dbReference type="OrthoDB" id="2530052at2"/>
<dbReference type="Pfam" id="PF01156">
    <property type="entry name" value="IU_nuc_hydro"/>
    <property type="match status" value="1"/>
</dbReference>
<dbReference type="Proteomes" id="UP000184386">
    <property type="component" value="Unassembled WGS sequence"/>
</dbReference>
<dbReference type="EMBL" id="FRAC01000010">
    <property type="protein sequence ID" value="SHK21486.1"/>
    <property type="molecule type" value="Genomic_DNA"/>
</dbReference>
<dbReference type="Gene3D" id="3.90.245.10">
    <property type="entry name" value="Ribonucleoside hydrolase-like"/>
    <property type="match status" value="1"/>
</dbReference>
<dbReference type="PANTHER" id="PTHR12304:SF4">
    <property type="entry name" value="URIDINE NUCLEOSIDASE"/>
    <property type="match status" value="1"/>
</dbReference>
<dbReference type="GO" id="GO:0008477">
    <property type="term" value="F:purine nucleosidase activity"/>
    <property type="evidence" value="ECO:0007669"/>
    <property type="project" value="TreeGrafter"/>
</dbReference>
<evidence type="ECO:0000256" key="2">
    <source>
        <dbReference type="ARBA" id="ARBA00023295"/>
    </source>
</evidence>
<dbReference type="PANTHER" id="PTHR12304">
    <property type="entry name" value="INOSINE-URIDINE PREFERRING NUCLEOSIDE HYDROLASE"/>
    <property type="match status" value="1"/>
</dbReference>
<keyword evidence="1 4" id="KW-0378">Hydrolase</keyword>
<evidence type="ECO:0000313" key="4">
    <source>
        <dbReference type="EMBL" id="SHK21486.1"/>
    </source>
</evidence>
<accession>A0A1M6QMP0</accession>
<sequence>MFQYAFEVPENKKYRVIIHTDCKNEADDQFALAHHLMTTKFNIRGIIAGHFELNPQEYGKGNTVDASYDEISKVLGLMGLESEYKLKVLRGSKGPIADEDTQSPSEGADFIIQEAMKESEQPLFAVFQGCLTDLASAILKEPEICSRMTAVWIGGGKWPVGGFEFNLMQDINAANVVFKSKMHLWQIPINVYKQIAVSLAELQYRVQPHGEIGNYLFTQMVEFNKKLAAYKNWPHGESWGLGDQGTVTVLLEELERMNYDWKPAPVFAQDMHYLHEQNNRPIRVYHTLDSRFTMEDFYAKLALNFPADVSS</sequence>
<dbReference type="InterPro" id="IPR001910">
    <property type="entry name" value="Inosine/uridine_hydrolase_dom"/>
</dbReference>
<gene>
    <name evidence="4" type="ORF">SAMN02745136_01947</name>
</gene>
<name>A0A1M6QMP0_9FIRM</name>
<evidence type="ECO:0000313" key="5">
    <source>
        <dbReference type="Proteomes" id="UP000184386"/>
    </source>
</evidence>
<dbReference type="GO" id="GO:0006152">
    <property type="term" value="P:purine nucleoside catabolic process"/>
    <property type="evidence" value="ECO:0007669"/>
    <property type="project" value="TreeGrafter"/>
</dbReference>
<dbReference type="InterPro" id="IPR036452">
    <property type="entry name" value="Ribo_hydro-like"/>
</dbReference>
<dbReference type="RefSeq" id="WP_073275282.1">
    <property type="nucleotide sequence ID" value="NZ_FRAC01000010.1"/>
</dbReference>
<proteinExistence type="predicted"/>
<evidence type="ECO:0000259" key="3">
    <source>
        <dbReference type="Pfam" id="PF01156"/>
    </source>
</evidence>
<evidence type="ECO:0000256" key="1">
    <source>
        <dbReference type="ARBA" id="ARBA00022801"/>
    </source>
</evidence>
<reference evidence="4 5" key="1">
    <citation type="submission" date="2016-11" db="EMBL/GenBank/DDBJ databases">
        <authorList>
            <person name="Jaros S."/>
            <person name="Januszkiewicz K."/>
            <person name="Wedrychowicz H."/>
        </authorList>
    </citation>
    <scope>NUCLEOTIDE SEQUENCE [LARGE SCALE GENOMIC DNA]</scope>
    <source>
        <strain evidence="4 5">DSM 15929</strain>
    </source>
</reference>